<evidence type="ECO:0000313" key="4">
    <source>
        <dbReference type="EMBL" id="QVY63130.1"/>
    </source>
</evidence>
<feature type="domain" description="NodB homology" evidence="3">
    <location>
        <begin position="105"/>
        <end position="285"/>
    </location>
</feature>
<evidence type="ECO:0000259" key="3">
    <source>
        <dbReference type="PROSITE" id="PS51677"/>
    </source>
</evidence>
<accession>A0ABX8FGK3</accession>
<dbReference type="SUPFAM" id="SSF88713">
    <property type="entry name" value="Glycoside hydrolase/deacetylase"/>
    <property type="match status" value="1"/>
</dbReference>
<evidence type="ECO:0000256" key="2">
    <source>
        <dbReference type="SAM" id="SignalP"/>
    </source>
</evidence>
<feature type="signal peptide" evidence="2">
    <location>
        <begin position="1"/>
        <end position="20"/>
    </location>
</feature>
<dbReference type="PROSITE" id="PS51257">
    <property type="entry name" value="PROKAR_LIPOPROTEIN"/>
    <property type="match status" value="1"/>
</dbReference>
<reference evidence="4 5" key="1">
    <citation type="submission" date="2021-03" db="EMBL/GenBank/DDBJ databases">
        <title>The first data on the complete genome of the tetrodotoxin-producing bacterium.</title>
        <authorList>
            <person name="Melnikova D.I."/>
            <person name="Nijland R."/>
            <person name="Magarlamov T.Y."/>
        </authorList>
    </citation>
    <scope>NUCLEOTIDE SEQUENCE [LARGE SCALE GENOMIC DNA]</scope>
    <source>
        <strain evidence="4 5">1839</strain>
    </source>
</reference>
<feature type="chain" id="PRO_5046170027" evidence="2">
    <location>
        <begin position="21"/>
        <end position="291"/>
    </location>
</feature>
<evidence type="ECO:0000313" key="5">
    <source>
        <dbReference type="Proteomes" id="UP000679247"/>
    </source>
</evidence>
<proteinExistence type="predicted"/>
<gene>
    <name evidence="4" type="ORF">J1899_08850</name>
</gene>
<organism evidence="4 5">
    <name type="scientific">Cytobacillus gottheilii</name>
    <dbReference type="NCBI Taxonomy" id="859144"/>
    <lineage>
        <taxon>Bacteria</taxon>
        <taxon>Bacillati</taxon>
        <taxon>Bacillota</taxon>
        <taxon>Bacilli</taxon>
        <taxon>Bacillales</taxon>
        <taxon>Bacillaceae</taxon>
        <taxon>Cytobacillus</taxon>
    </lineage>
</organism>
<dbReference type="PROSITE" id="PS51677">
    <property type="entry name" value="NODB"/>
    <property type="match status" value="1"/>
</dbReference>
<name>A0ABX8FGK3_9BACI</name>
<dbReference type="InterPro" id="IPR002509">
    <property type="entry name" value="NODB_dom"/>
</dbReference>
<keyword evidence="5" id="KW-1185">Reference proteome</keyword>
<dbReference type="EMBL" id="CP071709">
    <property type="protein sequence ID" value="QVY63130.1"/>
    <property type="molecule type" value="Genomic_DNA"/>
</dbReference>
<dbReference type="CDD" id="cd10917">
    <property type="entry name" value="CE4_NodB_like_6s_7s"/>
    <property type="match status" value="1"/>
</dbReference>
<dbReference type="PANTHER" id="PTHR10587">
    <property type="entry name" value="GLYCOSYL TRANSFERASE-RELATED"/>
    <property type="match status" value="1"/>
</dbReference>
<keyword evidence="2" id="KW-0732">Signal</keyword>
<dbReference type="Pfam" id="PF01522">
    <property type="entry name" value="Polysacc_deac_1"/>
    <property type="match status" value="1"/>
</dbReference>
<dbReference type="InterPro" id="IPR011330">
    <property type="entry name" value="Glyco_hydro/deAcase_b/a-brl"/>
</dbReference>
<sequence>MRIKSIFALLLTFIFLQGCATDNESNSAEEVNGQASQEQTESNNHSELEKQDREEEEQAEGMNEEEEETQSAAGSQEAESKEVEKQYQINENTWTVDPISDANPKVALLTIDDAPDAHALKMAQTLKKLDVKAIFFVNGHLINSPEKEDVIKEIYDLGFAIGNHTYGHNNLKDLSEEEQKQEIVKVNDMVEEITGERPRFFRAPFGSNTDYSKKVAAEENMTIMNWTYGYDWEQEYQTKEAIADIMVNSPYLNNGANLLMHDRQWTMEAMEDIVTGLQAKGYIIADPETIK</sequence>
<feature type="compositionally biased region" description="Basic and acidic residues" evidence="1">
    <location>
        <begin position="44"/>
        <end position="53"/>
    </location>
</feature>
<feature type="compositionally biased region" description="Acidic residues" evidence="1">
    <location>
        <begin position="54"/>
        <end position="69"/>
    </location>
</feature>
<dbReference type="RefSeq" id="WP_066447050.1">
    <property type="nucleotide sequence ID" value="NZ_CANKUS010000006.1"/>
</dbReference>
<feature type="region of interest" description="Disordered" evidence="1">
    <location>
        <begin position="24"/>
        <end position="85"/>
    </location>
</feature>
<feature type="compositionally biased region" description="Polar residues" evidence="1">
    <location>
        <begin position="24"/>
        <end position="43"/>
    </location>
</feature>
<dbReference type="Proteomes" id="UP000679247">
    <property type="component" value="Chromosome"/>
</dbReference>
<protein>
    <submittedName>
        <fullName evidence="4">Polysaccharide deacetylase family protein</fullName>
    </submittedName>
</protein>
<evidence type="ECO:0000256" key="1">
    <source>
        <dbReference type="SAM" id="MobiDB-lite"/>
    </source>
</evidence>
<dbReference type="InterPro" id="IPR050248">
    <property type="entry name" value="Polysacc_deacetylase_ArnD"/>
</dbReference>
<dbReference type="Gene3D" id="3.20.20.370">
    <property type="entry name" value="Glycoside hydrolase/deacetylase"/>
    <property type="match status" value="1"/>
</dbReference>